<accession>A0A835V1U5</accession>
<evidence type="ECO:0000313" key="3">
    <source>
        <dbReference type="EMBL" id="KAG0484209.1"/>
    </source>
</evidence>
<dbReference type="AlphaFoldDB" id="A0A835V1U5"/>
<evidence type="ECO:0000313" key="4">
    <source>
        <dbReference type="EMBL" id="KAG0486036.1"/>
    </source>
</evidence>
<evidence type="ECO:0000313" key="5">
    <source>
        <dbReference type="Proteomes" id="UP000636800"/>
    </source>
</evidence>
<evidence type="ECO:0000256" key="2">
    <source>
        <dbReference type="SAM" id="SignalP"/>
    </source>
</evidence>
<dbReference type="Proteomes" id="UP000636800">
    <property type="component" value="Unassembled WGS sequence"/>
</dbReference>
<sequence>MEKLGLYSCIQALCLAFLLCSSVAIDIRMDIIGGRRMLGNRIGVSLPSPAANPSRHQLPSIGYPTSAE</sequence>
<dbReference type="EMBL" id="JADCNM010000004">
    <property type="protein sequence ID" value="KAG0486036.1"/>
    <property type="molecule type" value="Genomic_DNA"/>
</dbReference>
<keyword evidence="5" id="KW-1185">Reference proteome</keyword>
<feature type="signal peptide" evidence="2">
    <location>
        <begin position="1"/>
        <end position="24"/>
    </location>
</feature>
<evidence type="ECO:0000256" key="1">
    <source>
        <dbReference type="SAM" id="MobiDB-lite"/>
    </source>
</evidence>
<gene>
    <name evidence="4" type="ORF">HPP92_008131</name>
    <name evidence="3" type="ORF">HPP92_008288</name>
</gene>
<dbReference type="Proteomes" id="UP000639772">
    <property type="component" value="Unassembled WGS sequence"/>
</dbReference>
<feature type="region of interest" description="Disordered" evidence="1">
    <location>
        <begin position="48"/>
        <end position="68"/>
    </location>
</feature>
<dbReference type="EMBL" id="JADCNL010000004">
    <property type="protein sequence ID" value="KAG0484209.1"/>
    <property type="molecule type" value="Genomic_DNA"/>
</dbReference>
<name>A0A835V1U5_VANPL</name>
<organism evidence="3 5">
    <name type="scientific">Vanilla planifolia</name>
    <name type="common">Vanilla</name>
    <dbReference type="NCBI Taxonomy" id="51239"/>
    <lineage>
        <taxon>Eukaryota</taxon>
        <taxon>Viridiplantae</taxon>
        <taxon>Streptophyta</taxon>
        <taxon>Embryophyta</taxon>
        <taxon>Tracheophyta</taxon>
        <taxon>Spermatophyta</taxon>
        <taxon>Magnoliopsida</taxon>
        <taxon>Liliopsida</taxon>
        <taxon>Asparagales</taxon>
        <taxon>Orchidaceae</taxon>
        <taxon>Vanilloideae</taxon>
        <taxon>Vanilleae</taxon>
        <taxon>Vanilla</taxon>
    </lineage>
</organism>
<protein>
    <submittedName>
        <fullName evidence="3">Uncharacterized protein</fullName>
    </submittedName>
</protein>
<feature type="chain" id="PRO_5033643092" evidence="2">
    <location>
        <begin position="25"/>
        <end position="68"/>
    </location>
</feature>
<proteinExistence type="predicted"/>
<evidence type="ECO:0000313" key="6">
    <source>
        <dbReference type="Proteomes" id="UP000639772"/>
    </source>
</evidence>
<keyword evidence="2" id="KW-0732">Signal</keyword>
<comment type="caution">
    <text evidence="3">The sequence shown here is derived from an EMBL/GenBank/DDBJ whole genome shotgun (WGS) entry which is preliminary data.</text>
</comment>
<reference evidence="5 6" key="1">
    <citation type="journal article" date="2020" name="Nat. Food">
        <title>A phased Vanilla planifolia genome enables genetic improvement of flavour and production.</title>
        <authorList>
            <person name="Hasing T."/>
            <person name="Tang H."/>
            <person name="Brym M."/>
            <person name="Khazi F."/>
            <person name="Huang T."/>
            <person name="Chambers A.H."/>
        </authorList>
    </citation>
    <scope>NUCLEOTIDE SEQUENCE [LARGE SCALE GENOMIC DNA]</scope>
    <source>
        <tissue evidence="3">Leaf</tissue>
    </source>
</reference>